<name>A0AA49JB09_9BACT</name>
<sequence length="328" mass="37296">MSFVSSSIYQKATRLTMQEGLSPALLDHHRGRKEIIAGDKYIPMELLLEVYELADQHMEAGFGVRQGQQLTADDYGTLGLSWKTCWRAKDVLDRVERYMVLVTDHGQARIEERQGITSIYLMREARRKGLETANEATFVMLTGVLKEITHQEIHPVTVHFQHHTPEAAPFVNFFQCPVHFGQAENSLYFKTSDIDIPTVKADKSIHQFLVERMDEEKKGIHANADRLLGEIHKIIAESLPSGIPSIIQVAEYLGMSARTLKRRLAEKGLTFRDLIQTIQQDVSIDLLKNSSQSMGEIAFQTGFSEQSAFNRAFRRWTGQSPADYRKNS</sequence>
<reference evidence="5" key="1">
    <citation type="journal article" date="2023" name="Comput. Struct. Biotechnol. J.">
        <title>Discovery of a novel marine Bacteroidetes with a rich repertoire of carbohydrate-active enzymes.</title>
        <authorList>
            <person name="Chen B."/>
            <person name="Liu G."/>
            <person name="Chen Q."/>
            <person name="Wang H."/>
            <person name="Liu L."/>
            <person name="Tang K."/>
        </authorList>
    </citation>
    <scope>NUCLEOTIDE SEQUENCE</scope>
    <source>
        <strain evidence="5">TK19036</strain>
    </source>
</reference>
<proteinExistence type="predicted"/>
<keyword evidence="2" id="KW-0238">DNA-binding</keyword>
<evidence type="ECO:0000259" key="4">
    <source>
        <dbReference type="PROSITE" id="PS01124"/>
    </source>
</evidence>
<dbReference type="InterPro" id="IPR018060">
    <property type="entry name" value="HTH_AraC"/>
</dbReference>
<dbReference type="InterPro" id="IPR020449">
    <property type="entry name" value="Tscrpt_reg_AraC-type_HTH"/>
</dbReference>
<keyword evidence="1" id="KW-0805">Transcription regulation</keyword>
<dbReference type="GO" id="GO:0005829">
    <property type="term" value="C:cytosol"/>
    <property type="evidence" value="ECO:0007669"/>
    <property type="project" value="TreeGrafter"/>
</dbReference>
<dbReference type="Pfam" id="PF12625">
    <property type="entry name" value="Arabinose_bd"/>
    <property type="match status" value="1"/>
</dbReference>
<dbReference type="InterPro" id="IPR032687">
    <property type="entry name" value="AraC-type_N"/>
</dbReference>
<dbReference type="AlphaFoldDB" id="A0AA49JB09"/>
<organism evidence="5">
    <name type="scientific">Roseihalotalea indica</name>
    <dbReference type="NCBI Taxonomy" id="2867963"/>
    <lineage>
        <taxon>Bacteria</taxon>
        <taxon>Pseudomonadati</taxon>
        <taxon>Bacteroidota</taxon>
        <taxon>Cytophagia</taxon>
        <taxon>Cytophagales</taxon>
        <taxon>Catalimonadaceae</taxon>
        <taxon>Roseihalotalea</taxon>
    </lineage>
</organism>
<feature type="domain" description="HTH araC/xylS-type" evidence="4">
    <location>
        <begin position="229"/>
        <end position="327"/>
    </location>
</feature>
<dbReference type="SUPFAM" id="SSF46689">
    <property type="entry name" value="Homeodomain-like"/>
    <property type="match status" value="1"/>
</dbReference>
<accession>A0AA49JB09</accession>
<reference evidence="5" key="2">
    <citation type="journal article" date="2024" name="Antonie Van Leeuwenhoek">
        <title>Roseihalotalea indica gen. nov., sp. nov., a halophilic Bacteroidetes from mesopelagic Southwest Indian Ocean with higher carbohydrate metabolic potential.</title>
        <authorList>
            <person name="Chen B."/>
            <person name="Zhang M."/>
            <person name="Lin D."/>
            <person name="Ye J."/>
            <person name="Tang K."/>
        </authorList>
    </citation>
    <scope>NUCLEOTIDE SEQUENCE</scope>
    <source>
        <strain evidence="5">TK19036</strain>
    </source>
</reference>
<gene>
    <name evidence="5" type="ORF">K4G66_17205</name>
</gene>
<protein>
    <submittedName>
        <fullName evidence="5">AraC family transcriptional regulator ligand-binding domain-containing protein</fullName>
    </submittedName>
</protein>
<evidence type="ECO:0000256" key="3">
    <source>
        <dbReference type="ARBA" id="ARBA00023163"/>
    </source>
</evidence>
<dbReference type="GO" id="GO:0003700">
    <property type="term" value="F:DNA-binding transcription factor activity"/>
    <property type="evidence" value="ECO:0007669"/>
    <property type="project" value="InterPro"/>
</dbReference>
<dbReference type="Gene3D" id="1.10.10.60">
    <property type="entry name" value="Homeodomain-like"/>
    <property type="match status" value="1"/>
</dbReference>
<dbReference type="EMBL" id="CP120682">
    <property type="protein sequence ID" value="WKN34118.1"/>
    <property type="molecule type" value="Genomic_DNA"/>
</dbReference>
<dbReference type="PRINTS" id="PR00032">
    <property type="entry name" value="HTHARAC"/>
</dbReference>
<dbReference type="Pfam" id="PF12833">
    <property type="entry name" value="HTH_18"/>
    <property type="match status" value="1"/>
</dbReference>
<evidence type="ECO:0000256" key="2">
    <source>
        <dbReference type="ARBA" id="ARBA00023125"/>
    </source>
</evidence>
<dbReference type="PROSITE" id="PS01124">
    <property type="entry name" value="HTH_ARAC_FAMILY_2"/>
    <property type="match status" value="1"/>
</dbReference>
<dbReference type="GO" id="GO:0000976">
    <property type="term" value="F:transcription cis-regulatory region binding"/>
    <property type="evidence" value="ECO:0007669"/>
    <property type="project" value="TreeGrafter"/>
</dbReference>
<dbReference type="PANTHER" id="PTHR47894:SF4">
    <property type="entry name" value="HTH-TYPE TRANSCRIPTIONAL REGULATOR GADX"/>
    <property type="match status" value="1"/>
</dbReference>
<evidence type="ECO:0000256" key="1">
    <source>
        <dbReference type="ARBA" id="ARBA00023015"/>
    </source>
</evidence>
<keyword evidence="3" id="KW-0804">Transcription</keyword>
<dbReference type="PANTHER" id="PTHR47894">
    <property type="entry name" value="HTH-TYPE TRANSCRIPTIONAL REGULATOR GADX"/>
    <property type="match status" value="1"/>
</dbReference>
<dbReference type="SMART" id="SM00342">
    <property type="entry name" value="HTH_ARAC"/>
    <property type="match status" value="1"/>
</dbReference>
<evidence type="ECO:0000313" key="5">
    <source>
        <dbReference type="EMBL" id="WKN34118.1"/>
    </source>
</evidence>
<dbReference type="InterPro" id="IPR009057">
    <property type="entry name" value="Homeodomain-like_sf"/>
</dbReference>